<feature type="transmembrane region" description="Helical" evidence="1">
    <location>
        <begin position="141"/>
        <end position="161"/>
    </location>
</feature>
<keyword evidence="1" id="KW-0812">Transmembrane</keyword>
<keyword evidence="1" id="KW-0472">Membrane</keyword>
<keyword evidence="1" id="KW-1133">Transmembrane helix</keyword>
<proteinExistence type="predicted"/>
<name>A0A914EDE5_9BILA</name>
<sequence length="318" mass="36741">MLDTTEKLMTIQDKLNAISQRLDAEQNLLTDRYENLKKLQRLDAERIYDESCSACYKQRSFLRELIDRQSFYAQCVKLITLFSIAVAHLIYMQPFLDAYSAMEDYSNRIIYKYPNQPTYHGLDTRVLKKQFDVLDNYKKNVWMTIGTMCVALSTSCFFLFILPITNIKKCHLVLMRIIDIIAFAALTALLLTRSLCVENFEPSLSTALISAQKLAPADRLMNTLQCSIHFRENLSFCSEVIAKSVFPSFLIKYLLVLAILTLAYLLLAYIIDWCIKHWIPHAKEQTEKKSYNKTYIPVYLPATTPGHAYPKSGRLIHA</sequence>
<protein>
    <submittedName>
        <fullName evidence="3">Uncharacterized protein</fullName>
    </submittedName>
</protein>
<evidence type="ECO:0000313" key="3">
    <source>
        <dbReference type="WBParaSite" id="ACRNAN_scaffold7491.g26989.t1"/>
    </source>
</evidence>
<dbReference type="Proteomes" id="UP000887540">
    <property type="component" value="Unplaced"/>
</dbReference>
<organism evidence="2 3">
    <name type="scientific">Acrobeloides nanus</name>
    <dbReference type="NCBI Taxonomy" id="290746"/>
    <lineage>
        <taxon>Eukaryota</taxon>
        <taxon>Metazoa</taxon>
        <taxon>Ecdysozoa</taxon>
        <taxon>Nematoda</taxon>
        <taxon>Chromadorea</taxon>
        <taxon>Rhabditida</taxon>
        <taxon>Tylenchina</taxon>
        <taxon>Cephalobomorpha</taxon>
        <taxon>Cephaloboidea</taxon>
        <taxon>Cephalobidae</taxon>
        <taxon>Acrobeloides</taxon>
    </lineage>
</organism>
<accession>A0A914EDE5</accession>
<evidence type="ECO:0000256" key="1">
    <source>
        <dbReference type="SAM" id="Phobius"/>
    </source>
</evidence>
<feature type="transmembrane region" description="Helical" evidence="1">
    <location>
        <begin position="71"/>
        <end position="91"/>
    </location>
</feature>
<keyword evidence="2" id="KW-1185">Reference proteome</keyword>
<dbReference type="WBParaSite" id="ACRNAN_scaffold7491.g26989.t1">
    <property type="protein sequence ID" value="ACRNAN_scaffold7491.g26989.t1"/>
    <property type="gene ID" value="ACRNAN_scaffold7491.g26989"/>
</dbReference>
<reference evidence="3" key="1">
    <citation type="submission" date="2022-11" db="UniProtKB">
        <authorList>
            <consortium name="WormBaseParasite"/>
        </authorList>
    </citation>
    <scope>IDENTIFICATION</scope>
</reference>
<evidence type="ECO:0000313" key="2">
    <source>
        <dbReference type="Proteomes" id="UP000887540"/>
    </source>
</evidence>
<feature type="transmembrane region" description="Helical" evidence="1">
    <location>
        <begin position="173"/>
        <end position="192"/>
    </location>
</feature>
<feature type="transmembrane region" description="Helical" evidence="1">
    <location>
        <begin position="253"/>
        <end position="275"/>
    </location>
</feature>
<dbReference type="AlphaFoldDB" id="A0A914EDE5"/>